<dbReference type="EMBL" id="DF849311">
    <property type="protein sequence ID" value="GAT56519.1"/>
    <property type="molecule type" value="Genomic_DNA"/>
</dbReference>
<keyword evidence="3" id="KW-1185">Reference proteome</keyword>
<proteinExistence type="predicted"/>
<reference evidence="2" key="1">
    <citation type="submission" date="2014-09" db="EMBL/GenBank/DDBJ databases">
        <title>Genome sequence of the luminous mushroom Mycena chlorophos for searching fungal bioluminescence genes.</title>
        <authorList>
            <person name="Tanaka Y."/>
            <person name="Kasuga D."/>
            <person name="Oba Y."/>
            <person name="Hase S."/>
            <person name="Sato K."/>
            <person name="Oba Y."/>
            <person name="Sakakibara Y."/>
        </authorList>
    </citation>
    <scope>NUCLEOTIDE SEQUENCE</scope>
</reference>
<evidence type="ECO:0000313" key="3">
    <source>
        <dbReference type="Proteomes" id="UP000815677"/>
    </source>
</evidence>
<dbReference type="SUPFAM" id="SSF52047">
    <property type="entry name" value="RNI-like"/>
    <property type="match status" value="1"/>
</dbReference>
<protein>
    <recommendedName>
        <fullName evidence="4">F-box domain-containing protein</fullName>
    </recommendedName>
</protein>
<gene>
    <name evidence="2" type="ORF">MCHLO_13165</name>
</gene>
<evidence type="ECO:0008006" key="4">
    <source>
        <dbReference type="Google" id="ProtNLM"/>
    </source>
</evidence>
<dbReference type="Gene3D" id="3.80.10.10">
    <property type="entry name" value="Ribonuclease Inhibitor"/>
    <property type="match status" value="1"/>
</dbReference>
<dbReference type="InterPro" id="IPR032675">
    <property type="entry name" value="LRR_dom_sf"/>
</dbReference>
<dbReference type="Proteomes" id="UP000815677">
    <property type="component" value="Unassembled WGS sequence"/>
</dbReference>
<evidence type="ECO:0000256" key="1">
    <source>
        <dbReference type="SAM" id="MobiDB-lite"/>
    </source>
</evidence>
<organism evidence="2 3">
    <name type="scientific">Mycena chlorophos</name>
    <name type="common">Agaric fungus</name>
    <name type="synonym">Agaricus chlorophos</name>
    <dbReference type="NCBI Taxonomy" id="658473"/>
    <lineage>
        <taxon>Eukaryota</taxon>
        <taxon>Fungi</taxon>
        <taxon>Dikarya</taxon>
        <taxon>Basidiomycota</taxon>
        <taxon>Agaricomycotina</taxon>
        <taxon>Agaricomycetes</taxon>
        <taxon>Agaricomycetidae</taxon>
        <taxon>Agaricales</taxon>
        <taxon>Marasmiineae</taxon>
        <taxon>Mycenaceae</taxon>
        <taxon>Mycena</taxon>
    </lineage>
</organism>
<accession>A0ABQ0LZM0</accession>
<name>A0ABQ0LZM0_MYCCL</name>
<feature type="region of interest" description="Disordered" evidence="1">
    <location>
        <begin position="455"/>
        <end position="514"/>
    </location>
</feature>
<sequence length="578" mass="65100">MSTTVHRIFFIPELVRLVVQYFNPETFKHAVSLARLARTSRTIFHDAALDVLWHTQDGLNNLFRLLPDDLVDIDETYDDVLRTTEYTMTLTRPVLVEDLARLQPYAARIRSIDLNEPLLPTQMTPCIRPVLAALRPMFGPEENLLPNVQRLRWYYDDVYAPYLALFLSPQVVDLQLGASPCATVMEQITSVHLRRLRTFRIQDKEFSDDQEDRHLIQLRSRMVLSLKDLETGHFQTLLIPEAIVHLGNLPKLRDLYLYLHRGEAPMDLRAPMFSSLRDVTLFGPFEGCLRIIQSLDNVPIHRVHMTSELEVSSLTSNHDADRILRSISTHCSPQALSQLSLHFDLENHWPQAAQPTKTYCNSLEILFSFPNITHMSIQHTRPMEVTDEFLAKVAMAWPRLEELGLSGMRNLNIDDNVQAQLSMSKPSLAGIITLAEACEGLNSLTLSLDASVVPPLPAAPTHTPEQDSEPGPLAHGPRPADKSASGYCRPPQCPTRRPSQTTSRPKRQIQLGGSRWTISAMRTTIRRIGGPGCTASWTRVGISRTTLSISACPRNGIRSWILISIPMPLSPAELSTES</sequence>
<evidence type="ECO:0000313" key="2">
    <source>
        <dbReference type="EMBL" id="GAT56519.1"/>
    </source>
</evidence>